<protein>
    <recommendedName>
        <fullName evidence="4">Spore coat protein U domain-containing protein</fullName>
    </recommendedName>
</protein>
<evidence type="ECO:0000256" key="1">
    <source>
        <dbReference type="SAM" id="SignalP"/>
    </source>
</evidence>
<reference evidence="2 3" key="1">
    <citation type="submission" date="2020-08" db="EMBL/GenBank/DDBJ databases">
        <title>Genomic Encyclopedia of Type Strains, Phase IV (KMG-IV): sequencing the most valuable type-strain genomes for metagenomic binning, comparative biology and taxonomic classification.</title>
        <authorList>
            <person name="Goeker M."/>
        </authorList>
    </citation>
    <scope>NUCLEOTIDE SEQUENCE [LARGE SCALE GENOMIC DNA]</scope>
    <source>
        <strain evidence="2 3">DSM 23960</strain>
    </source>
</reference>
<dbReference type="Proteomes" id="UP000529946">
    <property type="component" value="Unassembled WGS sequence"/>
</dbReference>
<organism evidence="2 3">
    <name type="scientific">Brevundimonas lenta</name>
    <dbReference type="NCBI Taxonomy" id="424796"/>
    <lineage>
        <taxon>Bacteria</taxon>
        <taxon>Pseudomonadati</taxon>
        <taxon>Pseudomonadota</taxon>
        <taxon>Alphaproteobacteria</taxon>
        <taxon>Caulobacterales</taxon>
        <taxon>Caulobacteraceae</taxon>
        <taxon>Brevundimonas</taxon>
    </lineage>
</organism>
<gene>
    <name evidence="2" type="ORF">GGR12_001165</name>
</gene>
<evidence type="ECO:0000313" key="2">
    <source>
        <dbReference type="EMBL" id="MBB4082326.1"/>
    </source>
</evidence>
<proteinExistence type="predicted"/>
<name>A0A7W6JC06_9CAUL</name>
<evidence type="ECO:0000313" key="3">
    <source>
        <dbReference type="Proteomes" id="UP000529946"/>
    </source>
</evidence>
<sequence length="191" mass="18806">MALRTLIPAIVLAATAGLALPAAAQQTVDGSAEIQATFRGVVPGGCRISNPTAQTSDNAQVSTVSPGSADISINRLVTDDGEVIGSTVVLVLPAACNQAHTINLNSLHGGLQGDGPELTGGPFRSNVPYAVTVSWAGGTQSFATENGALSFAIGDAAAGPVTVTIEIPSGGAPLAAGSYSDELVLELGAAG</sequence>
<accession>A0A7W6JC06</accession>
<keyword evidence="3" id="KW-1185">Reference proteome</keyword>
<comment type="caution">
    <text evidence="2">The sequence shown here is derived from an EMBL/GenBank/DDBJ whole genome shotgun (WGS) entry which is preliminary data.</text>
</comment>
<feature type="signal peptide" evidence="1">
    <location>
        <begin position="1"/>
        <end position="24"/>
    </location>
</feature>
<evidence type="ECO:0008006" key="4">
    <source>
        <dbReference type="Google" id="ProtNLM"/>
    </source>
</evidence>
<dbReference type="RefSeq" id="WP_183203415.1">
    <property type="nucleotide sequence ID" value="NZ_BAAAER010000004.1"/>
</dbReference>
<feature type="chain" id="PRO_5030560489" description="Spore coat protein U domain-containing protein" evidence="1">
    <location>
        <begin position="25"/>
        <end position="191"/>
    </location>
</feature>
<keyword evidence="1" id="KW-0732">Signal</keyword>
<dbReference type="AlphaFoldDB" id="A0A7W6JC06"/>
<dbReference type="EMBL" id="JACIDM010000001">
    <property type="protein sequence ID" value="MBB4082326.1"/>
    <property type="molecule type" value="Genomic_DNA"/>
</dbReference>